<dbReference type="PRINTS" id="PR00866">
    <property type="entry name" value="RNADNAPOLMS"/>
</dbReference>
<keyword evidence="3" id="KW-0548">Nucleotidyltransferase</keyword>
<organism evidence="11 12">
    <name type="scientific">Fibrella aquatilis</name>
    <dbReference type="NCBI Taxonomy" id="2817059"/>
    <lineage>
        <taxon>Bacteria</taxon>
        <taxon>Pseudomonadati</taxon>
        <taxon>Bacteroidota</taxon>
        <taxon>Cytophagia</taxon>
        <taxon>Cytophagales</taxon>
        <taxon>Spirosomataceae</taxon>
        <taxon>Fibrella</taxon>
    </lineage>
</organism>
<gene>
    <name evidence="11" type="ORF">J2I48_16190</name>
</gene>
<dbReference type="GO" id="GO:0051607">
    <property type="term" value="P:defense response to virus"/>
    <property type="evidence" value="ECO:0007669"/>
    <property type="project" value="UniProtKB-KW"/>
</dbReference>
<evidence type="ECO:0000256" key="1">
    <source>
        <dbReference type="ARBA" id="ARBA00012493"/>
    </source>
</evidence>
<evidence type="ECO:0000256" key="2">
    <source>
        <dbReference type="ARBA" id="ARBA00022679"/>
    </source>
</evidence>
<sequence length="679" mass="78247">MISTQYDTNVLISLLREGESLDDLLTLLNGVVEWQNFVHQSKRRLFTRKQLSFFYKNVDKKYHSFQVPKKSGALRTINAPDGTLKAIQRCITDLLQIIYQPPFSVNGYVKGRSVVSNALMHTNKNFVLNIDLQDFFPNIKFGRVSAVLKLKPIAVKPKFAYLLTKYCCYNGALPQGAPTSPVLSNLICQRLDFRLTELTRSEHLSYSRYADDLTFSSDQPFQNGFLTRLEEIIQEEGFLINPGKVRLLGRDVRQEVTGVTVNDKTNVSRKYIRKIRAMLYNWTNLGYEKAQDRFLSSYKPPANVVKNKKSDPQLSNVVGGKIDYLKMVRGADDSIYRQCKEAFEQLLKGELIFQISEKILRTQTVEHQPRQVVSFLRNFKVINQTGFRELLHDPDVSDFDFKTNLAKVNEQMPALSAVLPASLYTKLESFVAVYNTDGQAYHEKYGLLPLKGQKKTNPNNLIDILSRKKKNKVVEDMVLTTRVQAEDILPDNKVTQAAKDFRTQIRIGNDYFHDWILINSLKPIVNELNSRELVSISYEPSEEEFSLNCEFFTDTKEVWKAIRSLLKDLAENPYYDVKDERIILLRSATIKRNLNGESFFATIIYLNLQNAFIVNELKAFQQSRLTKNQQRLHKLADWSTVYQDESGQLSEHLFLASPETRSDNQLTEGITHKLTFYHS</sequence>
<dbReference type="GO" id="GO:0046872">
    <property type="term" value="F:metal ion binding"/>
    <property type="evidence" value="ECO:0007669"/>
    <property type="project" value="UniProtKB-KW"/>
</dbReference>
<evidence type="ECO:0000313" key="12">
    <source>
        <dbReference type="Proteomes" id="UP000664795"/>
    </source>
</evidence>
<dbReference type="Pfam" id="PF22561">
    <property type="entry name" value="HisKin-conflict"/>
    <property type="match status" value="1"/>
</dbReference>
<comment type="caution">
    <text evidence="11">The sequence shown here is derived from an EMBL/GenBank/DDBJ whole genome shotgun (WGS) entry which is preliminary data.</text>
</comment>
<dbReference type="InterPro" id="IPR000477">
    <property type="entry name" value="RT_dom"/>
</dbReference>
<dbReference type="PANTHER" id="PTHR34047">
    <property type="entry name" value="NUCLEAR INTRON MATURASE 1, MITOCHONDRIAL-RELATED"/>
    <property type="match status" value="1"/>
</dbReference>
<dbReference type="GO" id="GO:0003964">
    <property type="term" value="F:RNA-directed DNA polymerase activity"/>
    <property type="evidence" value="ECO:0007669"/>
    <property type="project" value="UniProtKB-KW"/>
</dbReference>
<dbReference type="Proteomes" id="UP000664795">
    <property type="component" value="Unassembled WGS sequence"/>
</dbReference>
<dbReference type="EC" id="2.7.7.49" evidence="1"/>
<evidence type="ECO:0000259" key="10">
    <source>
        <dbReference type="PROSITE" id="PS50878"/>
    </source>
</evidence>
<dbReference type="AlphaFoldDB" id="A0A939G9F4"/>
<keyword evidence="4" id="KW-0479">Metal-binding</keyword>
<protein>
    <recommendedName>
        <fullName evidence="1">RNA-directed DNA polymerase</fullName>
        <ecNumber evidence="1">2.7.7.49</ecNumber>
    </recommendedName>
</protein>
<evidence type="ECO:0000256" key="4">
    <source>
        <dbReference type="ARBA" id="ARBA00022723"/>
    </source>
</evidence>
<comment type="similarity">
    <text evidence="8">Belongs to the bacterial reverse transcriptase family.</text>
</comment>
<dbReference type="Pfam" id="PF00078">
    <property type="entry name" value="RVT_1"/>
    <property type="match status" value="1"/>
</dbReference>
<dbReference type="InterPro" id="IPR043502">
    <property type="entry name" value="DNA/RNA_pol_sf"/>
</dbReference>
<feature type="domain" description="Reverse transcriptase" evidence="10">
    <location>
        <begin position="48"/>
        <end position="261"/>
    </location>
</feature>
<name>A0A939G9F4_9BACT</name>
<evidence type="ECO:0000256" key="8">
    <source>
        <dbReference type="ARBA" id="ARBA00034120"/>
    </source>
</evidence>
<keyword evidence="2" id="KW-0808">Transferase</keyword>
<proteinExistence type="inferred from homology"/>
<keyword evidence="6 11" id="KW-0695">RNA-directed DNA polymerase</keyword>
<keyword evidence="12" id="KW-1185">Reference proteome</keyword>
<evidence type="ECO:0000256" key="5">
    <source>
        <dbReference type="ARBA" id="ARBA00022842"/>
    </source>
</evidence>
<dbReference type="PANTHER" id="PTHR34047:SF7">
    <property type="entry name" value="RNA-DIRECTED DNA POLYMERASE"/>
    <property type="match status" value="1"/>
</dbReference>
<dbReference type="PROSITE" id="PS50878">
    <property type="entry name" value="RT_POL"/>
    <property type="match status" value="1"/>
</dbReference>
<evidence type="ECO:0000313" key="11">
    <source>
        <dbReference type="EMBL" id="MBO0932552.1"/>
    </source>
</evidence>
<evidence type="ECO:0000256" key="6">
    <source>
        <dbReference type="ARBA" id="ARBA00022918"/>
    </source>
</evidence>
<reference evidence="11 12" key="1">
    <citation type="submission" date="2021-03" db="EMBL/GenBank/DDBJ databases">
        <title>Fibrella sp. HMF5036 genome sequencing and assembly.</title>
        <authorList>
            <person name="Kang H."/>
            <person name="Kim H."/>
            <person name="Bae S."/>
            <person name="Joh K."/>
        </authorList>
    </citation>
    <scope>NUCLEOTIDE SEQUENCE [LARGE SCALE GENOMIC DNA]</scope>
    <source>
        <strain evidence="11 12">HMF5036</strain>
    </source>
</reference>
<evidence type="ECO:0000256" key="7">
    <source>
        <dbReference type="ARBA" id="ARBA00023118"/>
    </source>
</evidence>
<comment type="catalytic activity">
    <reaction evidence="9">
        <text>DNA(n) + a 2'-deoxyribonucleoside 5'-triphosphate = DNA(n+1) + diphosphate</text>
        <dbReference type="Rhea" id="RHEA:22508"/>
        <dbReference type="Rhea" id="RHEA-COMP:17339"/>
        <dbReference type="Rhea" id="RHEA-COMP:17340"/>
        <dbReference type="ChEBI" id="CHEBI:33019"/>
        <dbReference type="ChEBI" id="CHEBI:61560"/>
        <dbReference type="ChEBI" id="CHEBI:173112"/>
        <dbReference type="EC" id="2.7.7.49"/>
    </reaction>
</comment>
<dbReference type="InterPro" id="IPR051083">
    <property type="entry name" value="GrpII_Intron_Splice-Mob/Def"/>
</dbReference>
<dbReference type="GO" id="GO:0003723">
    <property type="term" value="F:RNA binding"/>
    <property type="evidence" value="ECO:0007669"/>
    <property type="project" value="InterPro"/>
</dbReference>
<accession>A0A939G9F4</accession>
<evidence type="ECO:0000256" key="9">
    <source>
        <dbReference type="ARBA" id="ARBA00048173"/>
    </source>
</evidence>
<dbReference type="SUPFAM" id="SSF56672">
    <property type="entry name" value="DNA/RNA polymerases"/>
    <property type="match status" value="1"/>
</dbReference>
<dbReference type="InterPro" id="IPR054731">
    <property type="entry name" value="HisKin-conflict"/>
</dbReference>
<dbReference type="EMBL" id="JAFMYU010000013">
    <property type="protein sequence ID" value="MBO0932552.1"/>
    <property type="molecule type" value="Genomic_DNA"/>
</dbReference>
<dbReference type="RefSeq" id="WP_207336517.1">
    <property type="nucleotide sequence ID" value="NZ_JAFMYU010000013.1"/>
</dbReference>
<evidence type="ECO:0000256" key="3">
    <source>
        <dbReference type="ARBA" id="ARBA00022695"/>
    </source>
</evidence>
<keyword evidence="7" id="KW-0051">Antiviral defense</keyword>
<dbReference type="CDD" id="cd03487">
    <property type="entry name" value="RT_Bac_retron_II"/>
    <property type="match status" value="1"/>
</dbReference>
<dbReference type="InterPro" id="IPR000123">
    <property type="entry name" value="Reverse_transcriptase_msDNA"/>
</dbReference>
<keyword evidence="5" id="KW-0460">Magnesium</keyword>